<keyword evidence="1" id="KW-0880">Kelch repeat</keyword>
<dbReference type="PROSITE" id="PS50022">
    <property type="entry name" value="FA58C_3"/>
    <property type="match status" value="1"/>
</dbReference>
<dbReference type="Gene3D" id="2.60.120.260">
    <property type="entry name" value="Galactose-binding domain-like"/>
    <property type="match status" value="1"/>
</dbReference>
<dbReference type="SUPFAM" id="SSF117281">
    <property type="entry name" value="Kelch motif"/>
    <property type="match status" value="1"/>
</dbReference>
<dbReference type="InterPro" id="IPR000421">
    <property type="entry name" value="FA58C"/>
</dbReference>
<dbReference type="FunCoup" id="A0A165JLX3">
    <property type="interactions" value="483"/>
</dbReference>
<sequence length="757" mass="85431">MEDVQVASTSAGLASEPLVHELEFTIVGASSYSNPYRPERILENDRHDPASRWSTEIKGPGKAWIVLELKKLSVLSTITFRKHYKPHPCNLHEFEVWTGASEDRLSLKFQGQLKDDDIDETVRFEPSGPGDFEYDLPMRFVKIVPLSAHMPKYNASIWNVVIEGWDDPVYVRKVSTSLQDSREREGMRLVMKFLRQRGLEHVNTNILNATKTVLEDPLVSRLYDTVVNRMDYGAAESVFREIGAKGGFASYLGSCSPRACWRRVESAAEPGKADAPCNRGGHTLCLDHGHHGRHIYLLGGWDGVRELPDFWSYDIQAERWRVLSLHTQADGGPGARVGHAMTYDRRTNSIFILGRYINTKQYHESGDNVEEPPSERFPSDFFRFKTAGHNRGTWEKLSLDTEAEGGPPLLHGHRMVVDSDSQRLYVFGGEIVTRQRNRLFAGLYCYDIAARTWKMIFDDKIRGGAILSRKDHSMLLDETAKTTYIFGGTRDGAQLSDAWVLDVPSGRETLLQDSLPTLGAIFGDCQRSILDKPSGEIRLFCCSHSSRHMPAVWRCTISSGSWEPLQVEAGDGSHASPLGKEVGHAIERSNPYQTSFDVVYDNDTKQHFLFGGDPGGGSNGLWVVSLESLVADEAVRRCQFLLRRHSFIELCHTTSDIQAALSFLRDTIGPTVNMSSTEETAAYHSLMEYILRSPEGDDDPDCADIEHPSRSSVPVYTHDEEEKDDIFRKRMQLFEQLLLFIEPSMRQPDDDLMDQLF</sequence>
<evidence type="ECO:0000256" key="3">
    <source>
        <dbReference type="SAM" id="MobiDB-lite"/>
    </source>
</evidence>
<dbReference type="InterPro" id="IPR052456">
    <property type="entry name" value="CTLH_complex_component"/>
</dbReference>
<feature type="domain" description="F5/8 type C" evidence="4">
    <location>
        <begin position="6"/>
        <end position="80"/>
    </location>
</feature>
<dbReference type="GO" id="GO:0005737">
    <property type="term" value="C:cytoplasm"/>
    <property type="evidence" value="ECO:0007669"/>
    <property type="project" value="TreeGrafter"/>
</dbReference>
<name>A0A165JLX3_9BASI</name>
<dbReference type="InterPro" id="IPR010565">
    <property type="entry name" value="Muskelin_N"/>
</dbReference>
<dbReference type="Proteomes" id="UP000076842">
    <property type="component" value="Unassembled WGS sequence"/>
</dbReference>
<dbReference type="Pfam" id="PF24681">
    <property type="entry name" value="Kelch_KLHDC2_KLHL20_DRC7"/>
    <property type="match status" value="1"/>
</dbReference>
<reference evidence="5 6" key="1">
    <citation type="journal article" date="2016" name="Mol. Biol. Evol.">
        <title>Comparative Genomics of Early-Diverging Mushroom-Forming Fungi Provides Insights into the Origins of Lignocellulose Decay Capabilities.</title>
        <authorList>
            <person name="Nagy L.G."/>
            <person name="Riley R."/>
            <person name="Tritt A."/>
            <person name="Adam C."/>
            <person name="Daum C."/>
            <person name="Floudas D."/>
            <person name="Sun H."/>
            <person name="Yadav J.S."/>
            <person name="Pangilinan J."/>
            <person name="Larsson K.H."/>
            <person name="Matsuura K."/>
            <person name="Barry K."/>
            <person name="Labutti K."/>
            <person name="Kuo R."/>
            <person name="Ohm R.A."/>
            <person name="Bhattacharya S.S."/>
            <person name="Shirouzu T."/>
            <person name="Yoshinaga Y."/>
            <person name="Martin F.M."/>
            <person name="Grigoriev I.V."/>
            <person name="Hibbett D.S."/>
        </authorList>
    </citation>
    <scope>NUCLEOTIDE SEQUENCE [LARGE SCALE GENOMIC DNA]</scope>
    <source>
        <strain evidence="5 6">HHB12733</strain>
    </source>
</reference>
<proteinExistence type="predicted"/>
<dbReference type="SUPFAM" id="SSF49785">
    <property type="entry name" value="Galactose-binding domain-like"/>
    <property type="match status" value="1"/>
</dbReference>
<evidence type="ECO:0000256" key="1">
    <source>
        <dbReference type="ARBA" id="ARBA00022441"/>
    </source>
</evidence>
<dbReference type="InParanoid" id="A0A165JLX3"/>
<evidence type="ECO:0000259" key="4">
    <source>
        <dbReference type="PROSITE" id="PS50022"/>
    </source>
</evidence>
<dbReference type="OrthoDB" id="10052615at2759"/>
<dbReference type="InterPro" id="IPR015915">
    <property type="entry name" value="Kelch-typ_b-propeller"/>
</dbReference>
<dbReference type="Pfam" id="PF01344">
    <property type="entry name" value="Kelch_1"/>
    <property type="match status" value="1"/>
</dbReference>
<keyword evidence="2" id="KW-0677">Repeat</keyword>
<feature type="region of interest" description="Disordered" evidence="3">
    <location>
        <begin position="697"/>
        <end position="718"/>
    </location>
</feature>
<dbReference type="Gene3D" id="2.120.10.80">
    <property type="entry name" value="Kelch-type beta propeller"/>
    <property type="match status" value="2"/>
</dbReference>
<dbReference type="PANTHER" id="PTHR15526">
    <property type="entry name" value="MUSKELIN"/>
    <property type="match status" value="1"/>
</dbReference>
<protein>
    <recommendedName>
        <fullName evidence="4">F5/8 type C domain-containing protein</fullName>
    </recommendedName>
</protein>
<dbReference type="Pfam" id="PF06588">
    <property type="entry name" value="Muskelin_N"/>
    <property type="match status" value="1"/>
</dbReference>
<gene>
    <name evidence="5" type="ORF">CALCODRAFT_552839</name>
</gene>
<evidence type="ECO:0000256" key="2">
    <source>
        <dbReference type="ARBA" id="ARBA00022737"/>
    </source>
</evidence>
<evidence type="ECO:0000313" key="5">
    <source>
        <dbReference type="EMBL" id="KZT62013.1"/>
    </source>
</evidence>
<dbReference type="EMBL" id="KV423919">
    <property type="protein sequence ID" value="KZT62013.1"/>
    <property type="molecule type" value="Genomic_DNA"/>
</dbReference>
<dbReference type="STRING" id="1353952.A0A165JLX3"/>
<dbReference type="InterPro" id="IPR006652">
    <property type="entry name" value="Kelch_1"/>
</dbReference>
<dbReference type="InterPro" id="IPR008979">
    <property type="entry name" value="Galactose-bd-like_sf"/>
</dbReference>
<accession>A0A165JLX3</accession>
<dbReference type="PANTHER" id="PTHR15526:SF5">
    <property type="entry name" value="MUSKELIN"/>
    <property type="match status" value="1"/>
</dbReference>
<dbReference type="AlphaFoldDB" id="A0A165JLX3"/>
<organism evidence="5 6">
    <name type="scientific">Calocera cornea HHB12733</name>
    <dbReference type="NCBI Taxonomy" id="1353952"/>
    <lineage>
        <taxon>Eukaryota</taxon>
        <taxon>Fungi</taxon>
        <taxon>Dikarya</taxon>
        <taxon>Basidiomycota</taxon>
        <taxon>Agaricomycotina</taxon>
        <taxon>Dacrymycetes</taxon>
        <taxon>Dacrymycetales</taxon>
        <taxon>Dacrymycetaceae</taxon>
        <taxon>Calocera</taxon>
    </lineage>
</organism>
<evidence type="ECO:0000313" key="6">
    <source>
        <dbReference type="Proteomes" id="UP000076842"/>
    </source>
</evidence>
<keyword evidence="6" id="KW-1185">Reference proteome</keyword>